<comment type="function">
    <text evidence="7">One of the primary rRNA binding proteins, it binds specifically to the 5'-end of 16S ribosomal RNA.</text>
</comment>
<dbReference type="PROSITE" id="PS00056">
    <property type="entry name" value="RIBOSOMAL_S17"/>
    <property type="match status" value="1"/>
</dbReference>
<protein>
    <recommendedName>
        <fullName evidence="7">Small ribosomal subunit protein uS17</fullName>
    </recommendedName>
</protein>
<dbReference type="KEGG" id="pya:PYCH_01470"/>
<dbReference type="PRINTS" id="PR00973">
    <property type="entry name" value="RIBOSOMALS17"/>
</dbReference>
<evidence type="ECO:0000256" key="7">
    <source>
        <dbReference type="HAMAP-Rule" id="MF_01345"/>
    </source>
</evidence>
<dbReference type="STRING" id="529709.PYCH_01470"/>
<dbReference type="Proteomes" id="UP000008386">
    <property type="component" value="Chromosome"/>
</dbReference>
<dbReference type="eggNOG" id="arCOG04096">
    <property type="taxonomic scope" value="Archaea"/>
</dbReference>
<keyword evidence="3 7" id="KW-0699">rRNA-binding</keyword>
<evidence type="ECO:0000256" key="2">
    <source>
        <dbReference type="ARBA" id="ARBA00011458"/>
    </source>
</evidence>
<dbReference type="PANTHER" id="PTHR10744:SF9">
    <property type="entry name" value="40S RIBOSOMAL PROTEIN S11-RELATED"/>
    <property type="match status" value="1"/>
</dbReference>
<sequence length="114" mass="13292">MRDIGLRVQPPAEKCDDPKCPWHGHLKVHGRVFEGIVVSDKPRKTVTVERQYYHYLKKYERYELRRSKIHAHNPPCINAKVGDRVLIAETRPLSKTKHFVVVAILEKAEERAGR</sequence>
<dbReference type="HAMAP" id="MF_01345_A">
    <property type="entry name" value="Ribosomal_uS17_A"/>
    <property type="match status" value="1"/>
</dbReference>
<dbReference type="InterPro" id="IPR000266">
    <property type="entry name" value="Ribosomal_uS17"/>
</dbReference>
<dbReference type="AlphaFoldDB" id="F8AFV5"/>
<evidence type="ECO:0000313" key="9">
    <source>
        <dbReference type="EMBL" id="AEH23856.1"/>
    </source>
</evidence>
<dbReference type="NCBIfam" id="TIGR03630">
    <property type="entry name" value="uS17_arch"/>
    <property type="match status" value="1"/>
</dbReference>
<dbReference type="GO" id="GO:0019843">
    <property type="term" value="F:rRNA binding"/>
    <property type="evidence" value="ECO:0007669"/>
    <property type="project" value="UniProtKB-UniRule"/>
</dbReference>
<dbReference type="FunFam" id="2.40.50.1000:FF:000005">
    <property type="entry name" value="30S ribosomal protein S17"/>
    <property type="match status" value="1"/>
</dbReference>
<dbReference type="InterPro" id="IPR028333">
    <property type="entry name" value="Ribosomal_uS17_arc/euk"/>
</dbReference>
<accession>F8AFV5</accession>
<evidence type="ECO:0000313" key="10">
    <source>
        <dbReference type="Proteomes" id="UP000008386"/>
    </source>
</evidence>
<reference evidence="9 10" key="1">
    <citation type="journal article" date="2011" name="J. Bacteriol.">
        <title>Complete genome sequence of the obligate piezophilic hyperthermophilic archaeon Pyrococcus yayanosii CH1.</title>
        <authorList>
            <person name="Jun X."/>
            <person name="Lupeng L."/>
            <person name="Minjuan X."/>
            <person name="Oger P."/>
            <person name="Fengping W."/>
            <person name="Jebbar M."/>
            <person name="Xiang X."/>
        </authorList>
    </citation>
    <scope>NUCLEOTIDE SEQUENCE [LARGE SCALE GENOMIC DNA]</scope>
    <source>
        <strain evidence="10">CH1 / JCM 16557</strain>
    </source>
</reference>
<dbReference type="OrthoDB" id="10698at2157"/>
<dbReference type="Pfam" id="PF00366">
    <property type="entry name" value="Ribosomal_S17"/>
    <property type="match status" value="1"/>
</dbReference>
<dbReference type="SUPFAM" id="SSF50249">
    <property type="entry name" value="Nucleic acid-binding proteins"/>
    <property type="match status" value="1"/>
</dbReference>
<dbReference type="HOGENOM" id="CLU_073626_0_3_2"/>
<evidence type="ECO:0000256" key="3">
    <source>
        <dbReference type="ARBA" id="ARBA00022730"/>
    </source>
</evidence>
<comment type="similarity">
    <text evidence="1 7 8">Belongs to the universal ribosomal protein uS17 family.</text>
</comment>
<evidence type="ECO:0000256" key="6">
    <source>
        <dbReference type="ARBA" id="ARBA00023274"/>
    </source>
</evidence>
<dbReference type="CDD" id="cd00364">
    <property type="entry name" value="Ribosomal_uS17"/>
    <property type="match status" value="1"/>
</dbReference>
<name>F8AFV5_PYRYC</name>
<dbReference type="InterPro" id="IPR019979">
    <property type="entry name" value="Ribosomal_uS17_CS"/>
</dbReference>
<organism evidence="9 10">
    <name type="scientific">Pyrococcus yayanosii (strain CH1 / JCM 16557)</name>
    <dbReference type="NCBI Taxonomy" id="529709"/>
    <lineage>
        <taxon>Archaea</taxon>
        <taxon>Methanobacteriati</taxon>
        <taxon>Methanobacteriota</taxon>
        <taxon>Thermococci</taxon>
        <taxon>Thermococcales</taxon>
        <taxon>Thermococcaceae</taxon>
        <taxon>Pyrococcus</taxon>
    </lineage>
</organism>
<keyword evidence="5 7" id="KW-0689">Ribosomal protein</keyword>
<evidence type="ECO:0000256" key="8">
    <source>
        <dbReference type="RuleBase" id="RU003872"/>
    </source>
</evidence>
<dbReference type="GO" id="GO:0006412">
    <property type="term" value="P:translation"/>
    <property type="evidence" value="ECO:0007669"/>
    <property type="project" value="UniProtKB-UniRule"/>
</dbReference>
<keyword evidence="10" id="KW-1185">Reference proteome</keyword>
<dbReference type="RefSeq" id="WP_013904914.1">
    <property type="nucleotide sequence ID" value="NC_015680.1"/>
</dbReference>
<dbReference type="GeneID" id="10836728"/>
<evidence type="ECO:0000256" key="4">
    <source>
        <dbReference type="ARBA" id="ARBA00022884"/>
    </source>
</evidence>
<keyword evidence="6 7" id="KW-0687">Ribonucleoprotein</keyword>
<dbReference type="InterPro" id="IPR012340">
    <property type="entry name" value="NA-bd_OB-fold"/>
</dbReference>
<dbReference type="InterPro" id="IPR019978">
    <property type="entry name" value="Ribosomal_uS17_archaeal"/>
</dbReference>
<comment type="subunit">
    <text evidence="2 7">Part of the 30S ribosomal subunit.</text>
</comment>
<keyword evidence="4 7" id="KW-0694">RNA-binding</keyword>
<dbReference type="GO" id="GO:0003735">
    <property type="term" value="F:structural constituent of ribosome"/>
    <property type="evidence" value="ECO:0007669"/>
    <property type="project" value="UniProtKB-UniRule"/>
</dbReference>
<dbReference type="EMBL" id="CP002779">
    <property type="protein sequence ID" value="AEH23856.1"/>
    <property type="molecule type" value="Genomic_DNA"/>
</dbReference>
<gene>
    <name evidence="7" type="primary">rps17</name>
    <name evidence="9" type="ordered locus">PYCH_01470</name>
</gene>
<proteinExistence type="inferred from homology"/>
<dbReference type="Gene3D" id="2.40.50.1000">
    <property type="match status" value="1"/>
</dbReference>
<evidence type="ECO:0000256" key="1">
    <source>
        <dbReference type="ARBA" id="ARBA00010254"/>
    </source>
</evidence>
<dbReference type="PANTHER" id="PTHR10744">
    <property type="entry name" value="40S RIBOSOMAL PROTEIN S11 FAMILY MEMBER"/>
    <property type="match status" value="1"/>
</dbReference>
<evidence type="ECO:0000256" key="5">
    <source>
        <dbReference type="ARBA" id="ARBA00022980"/>
    </source>
</evidence>
<dbReference type="NCBIfam" id="NF006345">
    <property type="entry name" value="PRK08572.1"/>
    <property type="match status" value="1"/>
</dbReference>
<dbReference type="GO" id="GO:0022627">
    <property type="term" value="C:cytosolic small ribosomal subunit"/>
    <property type="evidence" value="ECO:0007669"/>
    <property type="project" value="UniProtKB-UniRule"/>
</dbReference>